<protein>
    <submittedName>
        <fullName evidence="3">Uncharacterized protein</fullName>
    </submittedName>
</protein>
<keyword evidence="2" id="KW-0732">Signal</keyword>
<dbReference type="eggNOG" id="ENOG502SA5C">
    <property type="taxonomic scope" value="Eukaryota"/>
</dbReference>
<proteinExistence type="predicted"/>
<dbReference type="Proteomes" id="UP000001997">
    <property type="component" value="Unassembled WGS sequence"/>
</dbReference>
<evidence type="ECO:0000313" key="3">
    <source>
        <dbReference type="EMBL" id="EDK39616.2"/>
    </source>
</evidence>
<keyword evidence="4" id="KW-1185">Reference proteome</keyword>
<organism evidence="3 4">
    <name type="scientific">Meyerozyma guilliermondii (strain ATCC 6260 / CBS 566 / DSM 6381 / JCM 1539 / NBRC 10279 / NRRL Y-324)</name>
    <name type="common">Yeast</name>
    <name type="synonym">Candida guilliermondii</name>
    <dbReference type="NCBI Taxonomy" id="294746"/>
    <lineage>
        <taxon>Eukaryota</taxon>
        <taxon>Fungi</taxon>
        <taxon>Dikarya</taxon>
        <taxon>Ascomycota</taxon>
        <taxon>Saccharomycotina</taxon>
        <taxon>Pichiomycetes</taxon>
        <taxon>Debaryomycetaceae</taxon>
        <taxon>Meyerozyma</taxon>
    </lineage>
</organism>
<name>A5DKB3_PICGU</name>
<dbReference type="FunCoup" id="A5DKB3">
    <property type="interactions" value="68"/>
</dbReference>
<dbReference type="OrthoDB" id="4092812at2759"/>
<feature type="region of interest" description="Disordered" evidence="1">
    <location>
        <begin position="29"/>
        <end position="54"/>
    </location>
</feature>
<evidence type="ECO:0000256" key="2">
    <source>
        <dbReference type="SAM" id="SignalP"/>
    </source>
</evidence>
<feature type="compositionally biased region" description="Polar residues" evidence="1">
    <location>
        <begin position="38"/>
        <end position="49"/>
    </location>
</feature>
<dbReference type="EMBL" id="CH408158">
    <property type="protein sequence ID" value="EDK39616.2"/>
    <property type="molecule type" value="Genomic_DNA"/>
</dbReference>
<dbReference type="GeneID" id="5126295"/>
<accession>A5DKB3</accession>
<feature type="chain" id="PRO_5002681235" evidence="2">
    <location>
        <begin position="18"/>
        <end position="150"/>
    </location>
</feature>
<reference evidence="3 4" key="1">
    <citation type="journal article" date="2009" name="Nature">
        <title>Evolution of pathogenicity and sexual reproduction in eight Candida genomes.</title>
        <authorList>
            <person name="Butler G."/>
            <person name="Rasmussen M.D."/>
            <person name="Lin M.F."/>
            <person name="Santos M.A."/>
            <person name="Sakthikumar S."/>
            <person name="Munro C.A."/>
            <person name="Rheinbay E."/>
            <person name="Grabherr M."/>
            <person name="Forche A."/>
            <person name="Reedy J.L."/>
            <person name="Agrafioti I."/>
            <person name="Arnaud M.B."/>
            <person name="Bates S."/>
            <person name="Brown A.J."/>
            <person name="Brunke S."/>
            <person name="Costanzo M.C."/>
            <person name="Fitzpatrick D.A."/>
            <person name="de Groot P.W."/>
            <person name="Harris D."/>
            <person name="Hoyer L.L."/>
            <person name="Hube B."/>
            <person name="Klis F.M."/>
            <person name="Kodira C."/>
            <person name="Lennard N."/>
            <person name="Logue M.E."/>
            <person name="Martin R."/>
            <person name="Neiman A.M."/>
            <person name="Nikolaou E."/>
            <person name="Quail M.A."/>
            <person name="Quinn J."/>
            <person name="Santos M.C."/>
            <person name="Schmitzberger F.F."/>
            <person name="Sherlock G."/>
            <person name="Shah P."/>
            <person name="Silverstein K.A."/>
            <person name="Skrzypek M.S."/>
            <person name="Soll D."/>
            <person name="Staggs R."/>
            <person name="Stansfield I."/>
            <person name="Stumpf M.P."/>
            <person name="Sudbery P.E."/>
            <person name="Srikantha T."/>
            <person name="Zeng Q."/>
            <person name="Berman J."/>
            <person name="Berriman M."/>
            <person name="Heitman J."/>
            <person name="Gow N.A."/>
            <person name="Lorenz M.C."/>
            <person name="Birren B.W."/>
            <person name="Kellis M."/>
            <person name="Cuomo C.A."/>
        </authorList>
    </citation>
    <scope>NUCLEOTIDE SEQUENCE [LARGE SCALE GENOMIC DNA]</scope>
    <source>
        <strain evidence="4">ATCC 6260 / CBS 566 / DSM 6381 / JCM 1539 / NBRC 10279 / NRRL Y-324</strain>
    </source>
</reference>
<evidence type="ECO:0000256" key="1">
    <source>
        <dbReference type="SAM" id="MobiDB-lite"/>
    </source>
</evidence>
<evidence type="ECO:0000313" key="4">
    <source>
        <dbReference type="Proteomes" id="UP000001997"/>
    </source>
</evidence>
<dbReference type="KEGG" id="pgu:PGUG_03714"/>
<dbReference type="HOGENOM" id="CLU_133357_0_0_1"/>
<feature type="signal peptide" evidence="2">
    <location>
        <begin position="1"/>
        <end position="17"/>
    </location>
</feature>
<dbReference type="AlphaFoldDB" id="A5DKB3"/>
<gene>
    <name evidence="3" type="ORF">PGUG_03714</name>
</gene>
<dbReference type="RefSeq" id="XP_001484333.2">
    <property type="nucleotide sequence ID" value="XM_001484283.1"/>
</dbReference>
<dbReference type="VEuPathDB" id="FungiDB:PGUG_03714"/>
<dbReference type="OMA" id="ANETHKD"/>
<dbReference type="InParanoid" id="A5DKB3"/>
<sequence>MLAVLLVGLVFVVLAIALPYMSGLATYEKQKKKKPTKSVHSTSAVSSGTMGYLPPDEIARQEQANETHKDSLKNRVKVTTDDLPVRMTLKHDGTPSLRKRKEKLDVDTDPNHYDYDLDELITEEGNLAAAEQQAQFYRGQTLGKSAKEMV</sequence>